<keyword evidence="2" id="KW-1185">Reference proteome</keyword>
<accession>A0A5C3Q8W9</accession>
<proteinExistence type="predicted"/>
<organism evidence="1 2">
    <name type="scientific">Pterulicium gracile</name>
    <dbReference type="NCBI Taxonomy" id="1884261"/>
    <lineage>
        <taxon>Eukaryota</taxon>
        <taxon>Fungi</taxon>
        <taxon>Dikarya</taxon>
        <taxon>Basidiomycota</taxon>
        <taxon>Agaricomycotina</taxon>
        <taxon>Agaricomycetes</taxon>
        <taxon>Agaricomycetidae</taxon>
        <taxon>Agaricales</taxon>
        <taxon>Pleurotineae</taxon>
        <taxon>Pterulaceae</taxon>
        <taxon>Pterulicium</taxon>
    </lineage>
</organism>
<dbReference type="EMBL" id="ML178857">
    <property type="protein sequence ID" value="TFK96618.1"/>
    <property type="molecule type" value="Genomic_DNA"/>
</dbReference>
<evidence type="ECO:0000313" key="1">
    <source>
        <dbReference type="EMBL" id="TFK96618.1"/>
    </source>
</evidence>
<evidence type="ECO:0000313" key="2">
    <source>
        <dbReference type="Proteomes" id="UP000305067"/>
    </source>
</evidence>
<feature type="non-terminal residue" evidence="1">
    <location>
        <position position="100"/>
    </location>
</feature>
<protein>
    <submittedName>
        <fullName evidence="1">Uncharacterized protein</fullName>
    </submittedName>
</protein>
<dbReference type="STRING" id="1884261.A0A5C3Q8W9"/>
<gene>
    <name evidence="1" type="ORF">BDV98DRAFT_495562</name>
</gene>
<feature type="non-terminal residue" evidence="1">
    <location>
        <position position="1"/>
    </location>
</feature>
<sequence>AAVVRSAQKHANINPDDTDTFKKMVFALLALDRVQDLREAVAAIYRRFPTCRTWLDWWLDDARAHMLFKAVTDMPSGTWDLALHTTNAQESHHQYLFYAI</sequence>
<reference evidence="1 2" key="1">
    <citation type="journal article" date="2019" name="Nat. Ecol. Evol.">
        <title>Megaphylogeny resolves global patterns of mushroom evolution.</title>
        <authorList>
            <person name="Varga T."/>
            <person name="Krizsan K."/>
            <person name="Foldi C."/>
            <person name="Dima B."/>
            <person name="Sanchez-Garcia M."/>
            <person name="Sanchez-Ramirez S."/>
            <person name="Szollosi G.J."/>
            <person name="Szarkandi J.G."/>
            <person name="Papp V."/>
            <person name="Albert L."/>
            <person name="Andreopoulos W."/>
            <person name="Angelini C."/>
            <person name="Antonin V."/>
            <person name="Barry K.W."/>
            <person name="Bougher N.L."/>
            <person name="Buchanan P."/>
            <person name="Buyck B."/>
            <person name="Bense V."/>
            <person name="Catcheside P."/>
            <person name="Chovatia M."/>
            <person name="Cooper J."/>
            <person name="Damon W."/>
            <person name="Desjardin D."/>
            <person name="Finy P."/>
            <person name="Geml J."/>
            <person name="Haridas S."/>
            <person name="Hughes K."/>
            <person name="Justo A."/>
            <person name="Karasinski D."/>
            <person name="Kautmanova I."/>
            <person name="Kiss B."/>
            <person name="Kocsube S."/>
            <person name="Kotiranta H."/>
            <person name="LaButti K.M."/>
            <person name="Lechner B.E."/>
            <person name="Liimatainen K."/>
            <person name="Lipzen A."/>
            <person name="Lukacs Z."/>
            <person name="Mihaltcheva S."/>
            <person name="Morgado L.N."/>
            <person name="Niskanen T."/>
            <person name="Noordeloos M.E."/>
            <person name="Ohm R.A."/>
            <person name="Ortiz-Santana B."/>
            <person name="Ovrebo C."/>
            <person name="Racz N."/>
            <person name="Riley R."/>
            <person name="Savchenko A."/>
            <person name="Shiryaev A."/>
            <person name="Soop K."/>
            <person name="Spirin V."/>
            <person name="Szebenyi C."/>
            <person name="Tomsovsky M."/>
            <person name="Tulloss R.E."/>
            <person name="Uehling J."/>
            <person name="Grigoriev I.V."/>
            <person name="Vagvolgyi C."/>
            <person name="Papp T."/>
            <person name="Martin F.M."/>
            <person name="Miettinen O."/>
            <person name="Hibbett D.S."/>
            <person name="Nagy L.G."/>
        </authorList>
    </citation>
    <scope>NUCLEOTIDE SEQUENCE [LARGE SCALE GENOMIC DNA]</scope>
    <source>
        <strain evidence="1 2">CBS 309.79</strain>
    </source>
</reference>
<dbReference type="AlphaFoldDB" id="A0A5C3Q8W9"/>
<name>A0A5C3Q8W9_9AGAR</name>
<dbReference type="Proteomes" id="UP000305067">
    <property type="component" value="Unassembled WGS sequence"/>
</dbReference>
<dbReference type="OrthoDB" id="3046222at2759"/>